<feature type="domain" description="HTH lacI-type" evidence="5">
    <location>
        <begin position="2"/>
        <end position="56"/>
    </location>
</feature>
<evidence type="ECO:0000313" key="6">
    <source>
        <dbReference type="EMBL" id="KKY00585.1"/>
    </source>
</evidence>
<dbReference type="InterPro" id="IPR010982">
    <property type="entry name" value="Lambda_DNA-bd_dom_sf"/>
</dbReference>
<comment type="caution">
    <text evidence="6">The sequence shown here is derived from an EMBL/GenBank/DDBJ whole genome shotgun (WGS) entry which is preliminary data.</text>
</comment>
<dbReference type="EMBL" id="LBBT01000258">
    <property type="protein sequence ID" value="KKY00585.1"/>
    <property type="molecule type" value="Genomic_DNA"/>
</dbReference>
<dbReference type="Gene3D" id="3.40.50.2300">
    <property type="match status" value="2"/>
</dbReference>
<dbReference type="PROSITE" id="PS50932">
    <property type="entry name" value="HTH_LACI_2"/>
    <property type="match status" value="1"/>
</dbReference>
<dbReference type="GO" id="GO:0003700">
    <property type="term" value="F:DNA-binding transcription factor activity"/>
    <property type="evidence" value="ECO:0007669"/>
    <property type="project" value="TreeGrafter"/>
</dbReference>
<keyword evidence="1" id="KW-0678">Repressor</keyword>
<dbReference type="AlphaFoldDB" id="A0A0M3DD60"/>
<dbReference type="CDD" id="cd06267">
    <property type="entry name" value="PBP1_LacI_sugar_binding-like"/>
    <property type="match status" value="1"/>
</dbReference>
<dbReference type="PATRIC" id="fig|1629550.3.peg.2127"/>
<dbReference type="RefSeq" id="WP_046823691.1">
    <property type="nucleotide sequence ID" value="NZ_LBBT01000258.1"/>
</dbReference>
<gene>
    <name evidence="6" type="ORF">VN21_13360</name>
</gene>
<dbReference type="InterPro" id="IPR028082">
    <property type="entry name" value="Peripla_BP_I"/>
</dbReference>
<dbReference type="CDD" id="cd01392">
    <property type="entry name" value="HTH_LacI"/>
    <property type="match status" value="1"/>
</dbReference>
<dbReference type="Pfam" id="PF13377">
    <property type="entry name" value="Peripla_BP_3"/>
    <property type="match status" value="1"/>
</dbReference>
<evidence type="ECO:0000256" key="1">
    <source>
        <dbReference type="ARBA" id="ARBA00022491"/>
    </source>
</evidence>
<evidence type="ECO:0000256" key="3">
    <source>
        <dbReference type="ARBA" id="ARBA00023125"/>
    </source>
</evidence>
<dbReference type="InterPro" id="IPR000843">
    <property type="entry name" value="HTH_LacI"/>
</dbReference>
<dbReference type="OrthoDB" id="9796186at2"/>
<dbReference type="Proteomes" id="UP000034407">
    <property type="component" value="Unassembled WGS sequence"/>
</dbReference>
<keyword evidence="3" id="KW-0238">DNA-binding</keyword>
<keyword evidence="2" id="KW-0805">Transcription regulation</keyword>
<sequence length="338" mass="39129">MVTIKDIAKNLGVSYSTVSRCLNDSPSVSEKTKKKVQEEALRLGFHFNVNARNLVKQETNTIGVIFSDNFNDRDMRKFFGDIMESSINAIEFNKYDFIIQPNHNIRGNSNIYKMVNGRMVDGLVIVSRSITKEEYDFLINSKIPHVFIYFKPLFIEGEMDNFFWDDNEYGGYIATKYLINHGHKKILTITSDDDSLTMYKDRTKGYLNAINEANLIPDIIRVRMDFDSQIELVKNNIDKIKNSTAIFVQQDTPAISIIQELKTVYNIEIPKDISIVGYNNIELISYFKTDLTTVDDPREEVIKNGIDVLVNKINKKEDKHIIRKLYPRIIKRSSVRII</sequence>
<accession>A0A0M3DD60</accession>
<dbReference type="Gene3D" id="1.10.260.40">
    <property type="entry name" value="lambda repressor-like DNA-binding domains"/>
    <property type="match status" value="1"/>
</dbReference>
<evidence type="ECO:0000259" key="5">
    <source>
        <dbReference type="PROSITE" id="PS50932"/>
    </source>
</evidence>
<evidence type="ECO:0000256" key="4">
    <source>
        <dbReference type="ARBA" id="ARBA00023163"/>
    </source>
</evidence>
<keyword evidence="4" id="KW-0804">Transcription</keyword>
<evidence type="ECO:0000256" key="2">
    <source>
        <dbReference type="ARBA" id="ARBA00023015"/>
    </source>
</evidence>
<name>A0A0M3DD60_9FIRM</name>
<dbReference type="Pfam" id="PF00356">
    <property type="entry name" value="LacI"/>
    <property type="match status" value="1"/>
</dbReference>
<dbReference type="GO" id="GO:0000976">
    <property type="term" value="F:transcription cis-regulatory region binding"/>
    <property type="evidence" value="ECO:0007669"/>
    <property type="project" value="TreeGrafter"/>
</dbReference>
<protein>
    <submittedName>
        <fullName evidence="6">LacI family transcriptional regulator</fullName>
    </submittedName>
</protein>
<organism evidence="6 7">
    <name type="scientific">Paraclostridium benzoelyticum</name>
    <dbReference type="NCBI Taxonomy" id="1629550"/>
    <lineage>
        <taxon>Bacteria</taxon>
        <taxon>Bacillati</taxon>
        <taxon>Bacillota</taxon>
        <taxon>Clostridia</taxon>
        <taxon>Peptostreptococcales</taxon>
        <taxon>Peptostreptococcaceae</taxon>
        <taxon>Paraclostridium</taxon>
    </lineage>
</organism>
<proteinExistence type="predicted"/>
<dbReference type="InterPro" id="IPR046335">
    <property type="entry name" value="LacI/GalR-like_sensor"/>
</dbReference>
<dbReference type="SMART" id="SM00354">
    <property type="entry name" value="HTH_LACI"/>
    <property type="match status" value="1"/>
</dbReference>
<evidence type="ECO:0000313" key="7">
    <source>
        <dbReference type="Proteomes" id="UP000034407"/>
    </source>
</evidence>
<dbReference type="SUPFAM" id="SSF53822">
    <property type="entry name" value="Periplasmic binding protein-like I"/>
    <property type="match status" value="1"/>
</dbReference>
<keyword evidence="7" id="KW-1185">Reference proteome</keyword>
<dbReference type="PANTHER" id="PTHR30146">
    <property type="entry name" value="LACI-RELATED TRANSCRIPTIONAL REPRESSOR"/>
    <property type="match status" value="1"/>
</dbReference>
<dbReference type="PANTHER" id="PTHR30146:SF148">
    <property type="entry name" value="HTH-TYPE TRANSCRIPTIONAL REPRESSOR PURR-RELATED"/>
    <property type="match status" value="1"/>
</dbReference>
<reference evidence="6 7" key="1">
    <citation type="submission" date="2015-04" db="EMBL/GenBank/DDBJ databases">
        <title>Microcin producing Clostridium sp. JC272T.</title>
        <authorList>
            <person name="Jyothsna T."/>
            <person name="Sasikala C."/>
            <person name="Ramana C."/>
        </authorList>
    </citation>
    <scope>NUCLEOTIDE SEQUENCE [LARGE SCALE GENOMIC DNA]</scope>
    <source>
        <strain evidence="6 7">JC272</strain>
    </source>
</reference>
<dbReference type="SUPFAM" id="SSF47413">
    <property type="entry name" value="lambda repressor-like DNA-binding domains"/>
    <property type="match status" value="1"/>
</dbReference>